<evidence type="ECO:0000256" key="2">
    <source>
        <dbReference type="SAM" id="Coils"/>
    </source>
</evidence>
<dbReference type="GO" id="GO:0045931">
    <property type="term" value="P:positive regulation of mitotic cell cycle"/>
    <property type="evidence" value="ECO:0007669"/>
    <property type="project" value="TreeGrafter"/>
</dbReference>
<proteinExistence type="inferred from homology"/>
<dbReference type="EMBL" id="APAU02000096">
    <property type="protein sequence ID" value="EUB57033.1"/>
    <property type="molecule type" value="Genomic_DNA"/>
</dbReference>
<dbReference type="GO" id="GO:0005876">
    <property type="term" value="C:spindle microtubule"/>
    <property type="evidence" value="ECO:0007669"/>
    <property type="project" value="TreeGrafter"/>
</dbReference>
<dbReference type="InterPro" id="IPR007726">
    <property type="entry name" value="SS18_N"/>
</dbReference>
<dbReference type="RefSeq" id="XP_024348229.1">
    <property type="nucleotide sequence ID" value="XM_024497358.1"/>
</dbReference>
<evidence type="ECO:0000313" key="6">
    <source>
        <dbReference type="Proteomes" id="UP000019149"/>
    </source>
</evidence>
<reference evidence="5 6" key="1">
    <citation type="journal article" date="2013" name="Nat. Genet.">
        <title>The genome of the hydatid tapeworm Echinococcus granulosus.</title>
        <authorList>
            <person name="Zheng H."/>
            <person name="Zhang W."/>
            <person name="Zhang L."/>
            <person name="Zhang Z."/>
            <person name="Li J."/>
            <person name="Lu G."/>
            <person name="Zhu Y."/>
            <person name="Wang Y."/>
            <person name="Huang Y."/>
            <person name="Liu J."/>
            <person name="Kang H."/>
            <person name="Chen J."/>
            <person name="Wang L."/>
            <person name="Chen A."/>
            <person name="Yu S."/>
            <person name="Gao Z."/>
            <person name="Jin L."/>
            <person name="Gu W."/>
            <person name="Wang Z."/>
            <person name="Zhao L."/>
            <person name="Shi B."/>
            <person name="Wen H."/>
            <person name="Lin R."/>
            <person name="Jones M.K."/>
            <person name="Brejova B."/>
            <person name="Vinar T."/>
            <person name="Zhao G."/>
            <person name="McManus D.P."/>
            <person name="Chen Z."/>
            <person name="Zhou Y."/>
            <person name="Wang S."/>
        </authorList>
    </citation>
    <scope>NUCLEOTIDE SEQUENCE [LARGE SCALE GENOMIC DNA]</scope>
</reference>
<dbReference type="OrthoDB" id="568502at2759"/>
<sequence>MAYVEENISLLVFKQEEEWKQLLAEEVNTLQRTIIQKEEKISEQKVQLDELKNSFIYNYDLLKSRDAELSHYDQTLSKLQTILAKREAEISELRVCLDQTKEDLVKSQHDAIDWRNRFEEESRQAVAKEAELRRAANSALAQLAESEAGERRRLTAEVARAQADLEAERARSATDLEAALAEASRRASEASAEAGRARMTAEMRVTTAEDAASRARQEARRLNQELLSANDSLARLDSEIAAKNQAVQQSEEKINGLKEALVEVEKSKAACELKLSRVESRRELEKNAMMKEIETLKESEKSLKMQVYTLNRGLSSLREEAESENRRLLEAAASAEKVANQTAEALDAVEVERQLALKASKTLESENRRLRADLNRALAHGNALEQKRAPVPQESGSTRDLVAQIISLQLSCSRLQDENRKLRRQSVKISDAVELRRQLDSANQQIECLRNENTKLLHLSNKTRARQMRDGEYIAVPAALPKRWMEPPREKLKRCNPGELSPEVIVRGKMSPRGGDEMSSGLSSGDEDDFRAQNLLQLSGSNTAMFVRHLGFCFCDIFRVDVYASSAGFGAMADPARGCKARSTSVLWGLNHVGWWLTGEAAAPVCMNRSAMNMYFPPTSRRESVVTTSSIQKILDDNVHLIHNIINHQKAGDNNHEMQELQVLHKNLIYLATIADQATNNGAALQRGPPPSGFSSGPGGPPEHPMPLQPPPNASYPSGPPQSRGQPMPPNYMSPVGAPMMPQHQHGLPPQQQQPPTPQASVDDRDFMQQRAGPLPPYGYPPGPPPPPPQHQPFPVAPGSDFGAPRYENAGQPVSAMSGEAGAMLETSPVTAPPPIPSSSSGIGGGAPPPPKSSATPSPKLSSVTDQQGVGEQQPTRSQTPNTPAG</sequence>
<feature type="coiled-coil region" evidence="2">
    <location>
        <begin position="405"/>
        <end position="459"/>
    </location>
</feature>
<dbReference type="KEGG" id="egl:EGR_08109"/>
<dbReference type="STRING" id="6210.W6U726"/>
<dbReference type="GO" id="GO:0007020">
    <property type="term" value="P:microtubule nucleation"/>
    <property type="evidence" value="ECO:0007669"/>
    <property type="project" value="TreeGrafter"/>
</dbReference>
<evidence type="ECO:0000256" key="1">
    <source>
        <dbReference type="ARBA" id="ARBA00007945"/>
    </source>
</evidence>
<dbReference type="GO" id="GO:0034451">
    <property type="term" value="C:centriolar satellite"/>
    <property type="evidence" value="ECO:0007669"/>
    <property type="project" value="TreeGrafter"/>
</dbReference>
<keyword evidence="2" id="KW-0175">Coiled coil</keyword>
<name>W6U726_ECHGR</name>
<dbReference type="Proteomes" id="UP000019149">
    <property type="component" value="Unassembled WGS sequence"/>
</dbReference>
<feature type="compositionally biased region" description="Low complexity" evidence="3">
    <location>
        <begin position="739"/>
        <end position="751"/>
    </location>
</feature>
<dbReference type="CTD" id="36343824"/>
<dbReference type="PANTHER" id="PTHR46725">
    <property type="entry name" value="COILED-COIL DOMAIN-CONTAINING PROTEIN 57"/>
    <property type="match status" value="1"/>
</dbReference>
<feature type="coiled-coil region" evidence="2">
    <location>
        <begin position="20"/>
        <end position="54"/>
    </location>
</feature>
<feature type="domain" description="SS18 N-terminal" evidence="4">
    <location>
        <begin position="626"/>
        <end position="681"/>
    </location>
</feature>
<feature type="region of interest" description="Disordered" evidence="3">
    <location>
        <begin position="681"/>
        <end position="886"/>
    </location>
</feature>
<evidence type="ECO:0000259" key="4">
    <source>
        <dbReference type="Pfam" id="PF05030"/>
    </source>
</evidence>
<keyword evidence="6" id="KW-1185">Reference proteome</keyword>
<feature type="compositionally biased region" description="Pro residues" evidence="3">
    <location>
        <begin position="774"/>
        <end position="796"/>
    </location>
</feature>
<dbReference type="Pfam" id="PF05030">
    <property type="entry name" value="SSXT"/>
    <property type="match status" value="1"/>
</dbReference>
<feature type="compositionally biased region" description="Low complexity" evidence="3">
    <location>
        <begin position="853"/>
        <end position="864"/>
    </location>
</feature>
<dbReference type="GO" id="GO:0060271">
    <property type="term" value="P:cilium assembly"/>
    <property type="evidence" value="ECO:0007669"/>
    <property type="project" value="TreeGrafter"/>
</dbReference>
<gene>
    <name evidence="5" type="ORF">EGR_08109</name>
</gene>
<dbReference type="InterPro" id="IPR042481">
    <property type="entry name" value="CCDC57"/>
</dbReference>
<feature type="coiled-coil region" evidence="2">
    <location>
        <begin position="144"/>
        <end position="380"/>
    </location>
</feature>
<organism evidence="5 6">
    <name type="scientific">Echinococcus granulosus</name>
    <name type="common">Hydatid tapeworm</name>
    <dbReference type="NCBI Taxonomy" id="6210"/>
    <lineage>
        <taxon>Eukaryota</taxon>
        <taxon>Metazoa</taxon>
        <taxon>Spiralia</taxon>
        <taxon>Lophotrochozoa</taxon>
        <taxon>Platyhelminthes</taxon>
        <taxon>Cestoda</taxon>
        <taxon>Eucestoda</taxon>
        <taxon>Cyclophyllidea</taxon>
        <taxon>Taeniidae</taxon>
        <taxon>Echinococcus</taxon>
        <taxon>Echinococcus granulosus group</taxon>
    </lineage>
</organism>
<feature type="compositionally biased region" description="Pro residues" evidence="3">
    <location>
        <begin position="699"/>
        <end position="720"/>
    </location>
</feature>
<dbReference type="AlphaFoldDB" id="W6U726"/>
<protein>
    <submittedName>
        <fullName evidence="5">Protein SSXT</fullName>
    </submittedName>
</protein>
<dbReference type="GeneID" id="36343824"/>
<feature type="compositionally biased region" description="Polar residues" evidence="3">
    <location>
        <begin position="865"/>
        <end position="886"/>
    </location>
</feature>
<accession>W6U726</accession>
<comment type="similarity">
    <text evidence="1">Belongs to the SS18 family.</text>
</comment>
<dbReference type="PANTHER" id="PTHR46725:SF1">
    <property type="entry name" value="COILED-COIL DOMAIN-CONTAINING PROTEIN 57"/>
    <property type="match status" value="1"/>
</dbReference>
<evidence type="ECO:0000313" key="5">
    <source>
        <dbReference type="EMBL" id="EUB57033.1"/>
    </source>
</evidence>
<comment type="caution">
    <text evidence="5">The sequence shown here is derived from an EMBL/GenBank/DDBJ whole genome shotgun (WGS) entry which is preliminary data.</text>
</comment>
<evidence type="ECO:0000256" key="3">
    <source>
        <dbReference type="SAM" id="MobiDB-lite"/>
    </source>
</evidence>